<comment type="caution">
    <text evidence="2">The sequence shown here is derived from an EMBL/GenBank/DDBJ whole genome shotgun (WGS) entry which is preliminary data.</text>
</comment>
<gene>
    <name evidence="2" type="ORF">L195_g049346</name>
</gene>
<feature type="non-terminal residue" evidence="2">
    <location>
        <position position="1"/>
    </location>
</feature>
<reference evidence="2 3" key="2">
    <citation type="journal article" date="2017" name="Front. Plant Sci.">
        <title>Gene Classification and Mining of Molecular Markers Useful in Red Clover (Trifolium pratense) Breeding.</title>
        <authorList>
            <person name="Istvanek J."/>
            <person name="Dluhosova J."/>
            <person name="Dluhos P."/>
            <person name="Patkova L."/>
            <person name="Nedelnik J."/>
            <person name="Repkova J."/>
        </authorList>
    </citation>
    <scope>NUCLEOTIDE SEQUENCE [LARGE SCALE GENOMIC DNA]</scope>
    <source>
        <strain evidence="3">cv. Tatra</strain>
        <tissue evidence="2">Young leaves</tissue>
    </source>
</reference>
<accession>A0A2K3JNW8</accession>
<dbReference type="Proteomes" id="UP000236291">
    <property type="component" value="Unassembled WGS sequence"/>
</dbReference>
<organism evidence="2 3">
    <name type="scientific">Trifolium pratense</name>
    <name type="common">Red clover</name>
    <dbReference type="NCBI Taxonomy" id="57577"/>
    <lineage>
        <taxon>Eukaryota</taxon>
        <taxon>Viridiplantae</taxon>
        <taxon>Streptophyta</taxon>
        <taxon>Embryophyta</taxon>
        <taxon>Tracheophyta</taxon>
        <taxon>Spermatophyta</taxon>
        <taxon>Magnoliopsida</taxon>
        <taxon>eudicotyledons</taxon>
        <taxon>Gunneridae</taxon>
        <taxon>Pentapetalae</taxon>
        <taxon>rosids</taxon>
        <taxon>fabids</taxon>
        <taxon>Fabales</taxon>
        <taxon>Fabaceae</taxon>
        <taxon>Papilionoideae</taxon>
        <taxon>50 kb inversion clade</taxon>
        <taxon>NPAAA clade</taxon>
        <taxon>Hologalegina</taxon>
        <taxon>IRL clade</taxon>
        <taxon>Trifolieae</taxon>
        <taxon>Trifolium</taxon>
    </lineage>
</organism>
<protein>
    <submittedName>
        <fullName evidence="2">Beta-galactosidase</fullName>
    </submittedName>
</protein>
<dbReference type="EMBL" id="ASHM01072493">
    <property type="protein sequence ID" value="PNX55716.1"/>
    <property type="molecule type" value="Genomic_DNA"/>
</dbReference>
<evidence type="ECO:0000256" key="1">
    <source>
        <dbReference type="SAM" id="MobiDB-lite"/>
    </source>
</evidence>
<reference evidence="2 3" key="1">
    <citation type="journal article" date="2014" name="Am. J. Bot.">
        <title>Genome assembly and annotation for red clover (Trifolium pratense; Fabaceae).</title>
        <authorList>
            <person name="Istvanek J."/>
            <person name="Jaros M."/>
            <person name="Krenek A."/>
            <person name="Repkova J."/>
        </authorList>
    </citation>
    <scope>NUCLEOTIDE SEQUENCE [LARGE SCALE GENOMIC DNA]</scope>
    <source>
        <strain evidence="3">cv. Tatra</strain>
        <tissue evidence="2">Young leaves</tissue>
    </source>
</reference>
<name>A0A2K3JNW8_TRIPR</name>
<sequence length="113" mass="13353">RYYKRLKDDYYEFKISDSTYRCSFYYNKDYSLSDLLRHASRMAAFNIFNNANNNNHANNFHLRHIATETLDDNQPSLPEKLDDPAYKSKPKETEVVAEQDASVEVDESKDEKE</sequence>
<feature type="region of interest" description="Disordered" evidence="1">
    <location>
        <begin position="71"/>
        <end position="113"/>
    </location>
</feature>
<evidence type="ECO:0000313" key="2">
    <source>
        <dbReference type="EMBL" id="PNX55716.1"/>
    </source>
</evidence>
<proteinExistence type="predicted"/>
<feature type="compositionally biased region" description="Acidic residues" evidence="1">
    <location>
        <begin position="95"/>
        <end position="113"/>
    </location>
</feature>
<feature type="compositionally biased region" description="Basic and acidic residues" evidence="1">
    <location>
        <begin position="79"/>
        <end position="94"/>
    </location>
</feature>
<evidence type="ECO:0000313" key="3">
    <source>
        <dbReference type="Proteomes" id="UP000236291"/>
    </source>
</evidence>
<dbReference type="AlphaFoldDB" id="A0A2K3JNW8"/>